<feature type="region of interest" description="Disordered" evidence="1">
    <location>
        <begin position="1"/>
        <end position="74"/>
    </location>
</feature>
<feature type="compositionally biased region" description="Low complexity" evidence="1">
    <location>
        <begin position="21"/>
        <end position="40"/>
    </location>
</feature>
<protein>
    <submittedName>
        <fullName evidence="2">Uncharacterized protein</fullName>
    </submittedName>
</protein>
<sequence>MSYTYKQPRHEEQPAPPTPKSASLDNQSSHSQSSAEASTAFQADEDRLSARIQHGSQSFQWSSINPSQQLGLPTAPAAQLPHDAVAEPQRESDGLDFRPTEATKDTTVALEEAVPLNSDAMVMWLGDSAFAPDSYSHYFPLNSISEAFIDDSDPYNFTRDPLLDILTPVPPGIQLISNFGSSSRHELSFDHQRLFSMIRRYFDRRYSASDLNEMDEAFGQIWSSELPSLAIYDDQVLDVFIGLAFKHLLATFDIFREISLDKHTDVSYILALAAIGGLFSSVDGIFKLAMAIYNHSRKLVPKRVCIVSYLLRRVGPPNLVPVQLQYEKRRTCYRPGRMLMLLELYGYCSGDRRSHELAEAYHGQLLEAVQHYAMFRKSAPAQIDHQSFVCIPKSHRFLNTDRG</sequence>
<evidence type="ECO:0000313" key="3">
    <source>
        <dbReference type="Proteomes" id="UP000236290"/>
    </source>
</evidence>
<accession>A0A2K0UKB9</accession>
<dbReference type="EMBL" id="MTYI01000022">
    <property type="protein sequence ID" value="PNP58207.1"/>
    <property type="molecule type" value="Genomic_DNA"/>
</dbReference>
<evidence type="ECO:0000256" key="1">
    <source>
        <dbReference type="SAM" id="MobiDB-lite"/>
    </source>
</evidence>
<comment type="caution">
    <text evidence="2">The sequence shown here is derived from an EMBL/GenBank/DDBJ whole genome shotgun (WGS) entry which is preliminary data.</text>
</comment>
<dbReference type="OrthoDB" id="3266505at2759"/>
<gene>
    <name evidence="2" type="ORF">THARTR1_01904</name>
</gene>
<organism evidence="2 3">
    <name type="scientific">Trichoderma harzianum</name>
    <name type="common">Hypocrea lixii</name>
    <dbReference type="NCBI Taxonomy" id="5544"/>
    <lineage>
        <taxon>Eukaryota</taxon>
        <taxon>Fungi</taxon>
        <taxon>Dikarya</taxon>
        <taxon>Ascomycota</taxon>
        <taxon>Pezizomycotina</taxon>
        <taxon>Sordariomycetes</taxon>
        <taxon>Hypocreomycetidae</taxon>
        <taxon>Hypocreales</taxon>
        <taxon>Hypocreaceae</taxon>
        <taxon>Trichoderma</taxon>
    </lineage>
</organism>
<reference evidence="2 3" key="1">
    <citation type="submission" date="2017-02" db="EMBL/GenBank/DDBJ databases">
        <title>Genomes of Trichoderma spp. with biocontrol activity.</title>
        <authorList>
            <person name="Gardiner D."/>
            <person name="Kazan K."/>
            <person name="Vos C."/>
            <person name="Harvey P."/>
        </authorList>
    </citation>
    <scope>NUCLEOTIDE SEQUENCE [LARGE SCALE GENOMIC DNA]</scope>
    <source>
        <strain evidence="2 3">Tr1</strain>
    </source>
</reference>
<feature type="compositionally biased region" description="Polar residues" evidence="1">
    <location>
        <begin position="54"/>
        <end position="71"/>
    </location>
</feature>
<dbReference type="AlphaFoldDB" id="A0A2K0UKB9"/>
<evidence type="ECO:0000313" key="2">
    <source>
        <dbReference type="EMBL" id="PNP58207.1"/>
    </source>
</evidence>
<dbReference type="Proteomes" id="UP000236290">
    <property type="component" value="Unassembled WGS sequence"/>
</dbReference>
<proteinExistence type="predicted"/>
<name>A0A2K0UKB9_TRIHA</name>